<accession>J0KLT9</accession>
<dbReference type="PATRIC" id="fig|992039.3.peg.1354"/>
<evidence type="ECO:0000313" key="4">
    <source>
        <dbReference type="Proteomes" id="UP000004761"/>
    </source>
</evidence>
<dbReference type="EMBL" id="AKOG01000008">
    <property type="protein sequence ID" value="EJB49160.1"/>
    <property type="molecule type" value="Genomic_DNA"/>
</dbReference>
<evidence type="ECO:0000313" key="3">
    <source>
        <dbReference type="EMBL" id="EJB51715.1"/>
    </source>
</evidence>
<dbReference type="AlphaFoldDB" id="J0KLT9"/>
<dbReference type="Proteomes" id="UP000004761">
    <property type="component" value="Unassembled WGS sequence"/>
</dbReference>
<dbReference type="EMBL" id="AKOG01000008">
    <property type="protein sequence ID" value="EJB48843.1"/>
    <property type="molecule type" value="Genomic_DNA"/>
</dbReference>
<comment type="caution">
    <text evidence="3">The sequence shown here is derived from an EMBL/GenBank/DDBJ whole genome shotgun (WGS) entry which is preliminary data.</text>
</comment>
<name>J0KLT9_HELPX</name>
<sequence length="56" mass="6759">MFDFKALFSPPFQIIFINFQSLFINFQSFPNHFKIISNHFYPFLSNSKFSFKLSKL</sequence>
<evidence type="ECO:0000313" key="1">
    <source>
        <dbReference type="EMBL" id="EJB48843.1"/>
    </source>
</evidence>
<evidence type="ECO:0000313" key="2">
    <source>
        <dbReference type="EMBL" id="EJB49160.1"/>
    </source>
</evidence>
<proteinExistence type="predicted"/>
<gene>
    <name evidence="3" type="ORF">HPHPH24_0808</name>
    <name evidence="1" type="ORF">HPHPH24_1400</name>
    <name evidence="2" type="ORF">HPHPH24_1729</name>
</gene>
<organism evidence="3 4">
    <name type="scientific">Helicobacter pylori Hp H-24</name>
    <dbReference type="NCBI Taxonomy" id="992039"/>
    <lineage>
        <taxon>Bacteria</taxon>
        <taxon>Pseudomonadati</taxon>
        <taxon>Campylobacterota</taxon>
        <taxon>Epsilonproteobacteria</taxon>
        <taxon>Campylobacterales</taxon>
        <taxon>Helicobacteraceae</taxon>
        <taxon>Helicobacter</taxon>
    </lineage>
</organism>
<reference evidence="3 4" key="1">
    <citation type="journal article" date="2013" name="Pathog. Dis.">
        <title>Genome sequences of 65 Helicobacter pylori strains isolated from asymptomatic individuals and patients with gastric cancer, peptic ulcer disease, or gastritis.</title>
        <authorList>
            <person name="Blanchard T.G."/>
            <person name="Czinn S.J."/>
            <person name="Correa P."/>
            <person name="Nakazawa T."/>
            <person name="Keelan M."/>
            <person name="Morningstar L."/>
            <person name="Santana-Cruz I."/>
            <person name="Maroo A."/>
            <person name="McCracken C."/>
            <person name="Shefchek K."/>
            <person name="Daugherty S."/>
            <person name="Song Y."/>
            <person name="Fraser C.M."/>
            <person name="Fricke W.F."/>
        </authorList>
    </citation>
    <scope>NUCLEOTIDE SEQUENCE [LARGE SCALE GENOMIC DNA]</scope>
    <source>
        <strain evidence="3 4">Hp H-24</strain>
    </source>
</reference>
<protein>
    <submittedName>
        <fullName evidence="3">Uncharacterized protein</fullName>
    </submittedName>
</protein>
<dbReference type="EMBL" id="AKOG01000003">
    <property type="protein sequence ID" value="EJB51715.1"/>
    <property type="molecule type" value="Genomic_DNA"/>
</dbReference>